<organism evidence="2 3">
    <name type="scientific">Streptomyces stramineus</name>
    <dbReference type="NCBI Taxonomy" id="173861"/>
    <lineage>
        <taxon>Bacteria</taxon>
        <taxon>Bacillati</taxon>
        <taxon>Actinomycetota</taxon>
        <taxon>Actinomycetes</taxon>
        <taxon>Kitasatosporales</taxon>
        <taxon>Streptomycetaceae</taxon>
        <taxon>Streptomyces</taxon>
    </lineage>
</organism>
<accession>A0ABN0ZQP9</accession>
<dbReference type="InterPro" id="IPR029432">
    <property type="entry name" value="Gp28/Gp37-like_dom"/>
</dbReference>
<proteinExistence type="predicted"/>
<dbReference type="EMBL" id="BAAAHB010000013">
    <property type="protein sequence ID" value="GAA0455866.1"/>
    <property type="molecule type" value="Genomic_DNA"/>
</dbReference>
<feature type="domain" description="Gp28/Gp37-like" evidence="1">
    <location>
        <begin position="7"/>
        <end position="383"/>
    </location>
</feature>
<dbReference type="Pfam" id="PF14594">
    <property type="entry name" value="Sipho_Gp37"/>
    <property type="match status" value="1"/>
</dbReference>
<evidence type="ECO:0000313" key="2">
    <source>
        <dbReference type="EMBL" id="GAA0455866.1"/>
    </source>
</evidence>
<reference evidence="2 3" key="1">
    <citation type="journal article" date="2019" name="Int. J. Syst. Evol. Microbiol.">
        <title>The Global Catalogue of Microorganisms (GCM) 10K type strain sequencing project: providing services to taxonomists for standard genome sequencing and annotation.</title>
        <authorList>
            <consortium name="The Broad Institute Genomics Platform"/>
            <consortium name="The Broad Institute Genome Sequencing Center for Infectious Disease"/>
            <person name="Wu L."/>
            <person name="Ma J."/>
        </authorList>
    </citation>
    <scope>NUCLEOTIDE SEQUENCE [LARGE SCALE GENOMIC DNA]</scope>
    <source>
        <strain evidence="2 3">JCM 10649</strain>
    </source>
</reference>
<evidence type="ECO:0000259" key="1">
    <source>
        <dbReference type="Pfam" id="PF14594"/>
    </source>
</evidence>
<sequence length="411" mass="45768">MRVGYRVEVRDKDLNRVGEIDTWIKLDLVIRYCQQGTWQLLVKDGTPQARLLQRGGGITVWQDGVNFPVFSGQIEFFQRYWTTEQHTGAGSVFFGGKCDNKLAYGRLAFPDPSKPVAQQYQARDTRGASGSAGEALWWELDHAIGPKALPDRQVPGVDTGTLPQVGAIVADSLRFDVLGTKFEEWCKAKNVGYRFVHDPDRKQIVLKVFTPQDRSKTVRFSPELGNLKEYTWTLTAPRVTRVIVACQGEGAARYIYQKTDEASEAEWGVQVEQFIDRRDLPLKTDPASGKPVKAKADVTDADFEAAKKAVIDAADNALKEGARNGNFQIYPIDTNQLKFGRDYFVGDLVTVVADGAEYTDVVREVNISVEDGGRVSAVTPKIGEQGTGAPLNLYNIVAEMREKLRKLEARM</sequence>
<name>A0ABN0ZQP9_9ACTN</name>
<comment type="caution">
    <text evidence="2">The sequence shown here is derived from an EMBL/GenBank/DDBJ whole genome shotgun (WGS) entry which is preliminary data.</text>
</comment>
<keyword evidence="3" id="KW-1185">Reference proteome</keyword>
<protein>
    <recommendedName>
        <fullName evidence="1">Gp28/Gp37-like domain-containing protein</fullName>
    </recommendedName>
</protein>
<gene>
    <name evidence="2" type="ORF">GCM10009544_18240</name>
</gene>
<evidence type="ECO:0000313" key="3">
    <source>
        <dbReference type="Proteomes" id="UP001499895"/>
    </source>
</evidence>
<dbReference type="Proteomes" id="UP001499895">
    <property type="component" value="Unassembled WGS sequence"/>
</dbReference>